<feature type="domain" description="VWFA" evidence="1">
    <location>
        <begin position="42"/>
        <end position="163"/>
    </location>
</feature>
<name>A0A8C4QN18_EPTBU</name>
<reference evidence="2" key="1">
    <citation type="submission" date="2025-08" db="UniProtKB">
        <authorList>
            <consortium name="Ensembl"/>
        </authorList>
    </citation>
    <scope>IDENTIFICATION</scope>
</reference>
<dbReference type="PANTHER" id="PTHR24020:SF20">
    <property type="entry name" value="PH DOMAIN-CONTAINING PROTEIN"/>
    <property type="match status" value="1"/>
</dbReference>
<dbReference type="InterPro" id="IPR050525">
    <property type="entry name" value="ECM_Assembly_Org"/>
</dbReference>
<dbReference type="InterPro" id="IPR002035">
    <property type="entry name" value="VWF_A"/>
</dbReference>
<dbReference type="Ensembl" id="ENSEBUT00000018541.1">
    <property type="protein sequence ID" value="ENSEBUP00000017965.1"/>
    <property type="gene ID" value="ENSEBUG00000011224.1"/>
</dbReference>
<proteinExistence type="predicted"/>
<keyword evidence="3" id="KW-1185">Reference proteome</keyword>
<dbReference type="Proteomes" id="UP000694388">
    <property type="component" value="Unplaced"/>
</dbReference>
<dbReference type="Pfam" id="PF00092">
    <property type="entry name" value="VWA"/>
    <property type="match status" value="1"/>
</dbReference>
<dbReference type="InterPro" id="IPR036465">
    <property type="entry name" value="vWFA_dom_sf"/>
</dbReference>
<dbReference type="Gene3D" id="3.40.50.410">
    <property type="entry name" value="von Willebrand factor, type A domain"/>
    <property type="match status" value="1"/>
</dbReference>
<dbReference type="PANTHER" id="PTHR24020">
    <property type="entry name" value="COLLAGEN ALPHA"/>
    <property type="match status" value="1"/>
</dbReference>
<protein>
    <recommendedName>
        <fullName evidence="1">VWFA domain-containing protein</fullName>
    </recommendedName>
</protein>
<reference evidence="2" key="2">
    <citation type="submission" date="2025-09" db="UniProtKB">
        <authorList>
            <consortium name="Ensembl"/>
        </authorList>
    </citation>
    <scope>IDENTIFICATION</scope>
</reference>
<evidence type="ECO:0000313" key="3">
    <source>
        <dbReference type="Proteomes" id="UP000694388"/>
    </source>
</evidence>
<sequence>MAHRLPLLSQSPCGPKWSSFIPPPLPVQAGVPQVCEYQEKADVVFLIDGSSSITQANFDKILFIVQTIVNDLDIDSGTVRTALVQFSGSFLDGKNILHFNLDRYNNRADVQKAISSVSYLTGFTQTGNALLYTLESVFKSHVRPNAVKVRLQFLYMVLWIHDGSVGLSHPVKHHGSIVDEFQSTILSYCSQYRLIFLAQPCFFFGGPPLPHAQLLIWWNNR</sequence>
<dbReference type="PROSITE" id="PS50234">
    <property type="entry name" value="VWFA"/>
    <property type="match status" value="1"/>
</dbReference>
<dbReference type="SMART" id="SM00327">
    <property type="entry name" value="VWA"/>
    <property type="match status" value="1"/>
</dbReference>
<evidence type="ECO:0000313" key="2">
    <source>
        <dbReference type="Ensembl" id="ENSEBUP00000017965.1"/>
    </source>
</evidence>
<organism evidence="2 3">
    <name type="scientific">Eptatretus burgeri</name>
    <name type="common">Inshore hagfish</name>
    <dbReference type="NCBI Taxonomy" id="7764"/>
    <lineage>
        <taxon>Eukaryota</taxon>
        <taxon>Metazoa</taxon>
        <taxon>Chordata</taxon>
        <taxon>Craniata</taxon>
        <taxon>Vertebrata</taxon>
        <taxon>Cyclostomata</taxon>
        <taxon>Myxini</taxon>
        <taxon>Myxiniformes</taxon>
        <taxon>Myxinidae</taxon>
        <taxon>Eptatretinae</taxon>
        <taxon>Eptatretus</taxon>
    </lineage>
</organism>
<dbReference type="SUPFAM" id="SSF53300">
    <property type="entry name" value="vWA-like"/>
    <property type="match status" value="1"/>
</dbReference>
<dbReference type="AlphaFoldDB" id="A0A8C4QN18"/>
<accession>A0A8C4QN18</accession>
<evidence type="ECO:0000259" key="1">
    <source>
        <dbReference type="PROSITE" id="PS50234"/>
    </source>
</evidence>